<evidence type="ECO:0000256" key="1">
    <source>
        <dbReference type="ARBA" id="ARBA00006754"/>
    </source>
</evidence>
<gene>
    <name evidence="5" type="ORF">F9802_16575</name>
</gene>
<dbReference type="InterPro" id="IPR009057">
    <property type="entry name" value="Homeodomain-like_sf"/>
</dbReference>
<dbReference type="Gene3D" id="1.10.10.2840">
    <property type="entry name" value="PucR C-terminal helix-turn-helix domain"/>
    <property type="match status" value="1"/>
</dbReference>
<dbReference type="AlphaFoldDB" id="A0A6I1FLX5"/>
<name>A0A6I1FLX5_9BACI</name>
<evidence type="ECO:0008006" key="7">
    <source>
        <dbReference type="Google" id="ProtNLM"/>
    </source>
</evidence>
<accession>A0A6I1FLX5</accession>
<dbReference type="PANTHER" id="PTHR33744:SF15">
    <property type="entry name" value="CARBOHYDRATE DIACID REGULATOR"/>
    <property type="match status" value="1"/>
</dbReference>
<comment type="caution">
    <text evidence="5">The sequence shown here is derived from an EMBL/GenBank/DDBJ whole genome shotgun (WGS) entry which is preliminary data.</text>
</comment>
<dbReference type="Pfam" id="PF13556">
    <property type="entry name" value="HTH_30"/>
    <property type="match status" value="1"/>
</dbReference>
<feature type="domain" description="CdaR GGDEF-like" evidence="4">
    <location>
        <begin position="147"/>
        <end position="279"/>
    </location>
</feature>
<dbReference type="InterPro" id="IPR042070">
    <property type="entry name" value="PucR_C-HTH_sf"/>
</dbReference>
<evidence type="ECO:0000313" key="5">
    <source>
        <dbReference type="EMBL" id="KAB7704783.1"/>
    </source>
</evidence>
<feature type="domain" description="Putative sugar diacid recognition" evidence="2">
    <location>
        <begin position="5"/>
        <end position="136"/>
    </location>
</feature>
<evidence type="ECO:0000313" key="6">
    <source>
        <dbReference type="Proteomes" id="UP000429595"/>
    </source>
</evidence>
<evidence type="ECO:0000259" key="2">
    <source>
        <dbReference type="Pfam" id="PF05651"/>
    </source>
</evidence>
<dbReference type="SUPFAM" id="SSF46689">
    <property type="entry name" value="Homeodomain-like"/>
    <property type="match status" value="1"/>
</dbReference>
<organism evidence="5 6">
    <name type="scientific">Bacillus aerolatus</name>
    <dbReference type="NCBI Taxonomy" id="2653354"/>
    <lineage>
        <taxon>Bacteria</taxon>
        <taxon>Bacillati</taxon>
        <taxon>Bacillota</taxon>
        <taxon>Bacilli</taxon>
        <taxon>Bacillales</taxon>
        <taxon>Bacillaceae</taxon>
        <taxon>Bacillus</taxon>
    </lineage>
</organism>
<dbReference type="Pfam" id="PF17853">
    <property type="entry name" value="GGDEF_2"/>
    <property type="match status" value="1"/>
</dbReference>
<dbReference type="EMBL" id="WEIO01000011">
    <property type="protein sequence ID" value="KAB7704783.1"/>
    <property type="molecule type" value="Genomic_DNA"/>
</dbReference>
<proteinExistence type="inferred from homology"/>
<dbReference type="Proteomes" id="UP000429595">
    <property type="component" value="Unassembled WGS sequence"/>
</dbReference>
<protein>
    <recommendedName>
        <fullName evidence="7">Carbohydrate diacid regulator</fullName>
    </recommendedName>
</protein>
<sequence length="400" mass="46090">MKFFEQIAQSIVEQTSTVLDVSMSITDANGIIIGCSSVERIGSYHVVTKEVTKAGRSIIFTKEKVADRVNVLPGVATPIRFQQQIIGVLGIIGEPDEVGRYVEFVRNHVEMMLRESFRTESFYIQMKTTELFIQHLIHFKEWDNEGTLHNYCEMSGFHFDQPRLCILIDIPSLHKPKEEENKPVRISQYDLFQMISNFFEDHSEDIISPINPKQWIVLKYMEGYDADKLRHQCERAVKGLKNFLQNNKIPGKVSIAYGKSHEGLAGVSRSYHQALQTLTTGKQSKAEACIYAFDDWSILLNTLIKEINPAFSETLNDYIEKLLSQPNASVLIETFLVYCEQGLNVSQAARRLYVHRNTLLYRLNQLNQIFTIDTQSFEQCMLLYLALKQNKKVEQWAQMI</sequence>
<feature type="domain" description="PucR C-terminal helix-turn-helix" evidence="3">
    <location>
        <begin position="331"/>
        <end position="388"/>
    </location>
</feature>
<keyword evidence="6" id="KW-1185">Reference proteome</keyword>
<comment type="similarity">
    <text evidence="1">Belongs to the CdaR family.</text>
</comment>
<dbReference type="InterPro" id="IPR041522">
    <property type="entry name" value="CdaR_GGDEF"/>
</dbReference>
<dbReference type="InterPro" id="IPR008599">
    <property type="entry name" value="Diacid_rec"/>
</dbReference>
<dbReference type="InterPro" id="IPR025736">
    <property type="entry name" value="PucR_C-HTH_dom"/>
</dbReference>
<dbReference type="Pfam" id="PF05651">
    <property type="entry name" value="Diacid_rec"/>
    <property type="match status" value="1"/>
</dbReference>
<dbReference type="InterPro" id="IPR051448">
    <property type="entry name" value="CdaR-like_regulators"/>
</dbReference>
<dbReference type="PANTHER" id="PTHR33744">
    <property type="entry name" value="CARBOHYDRATE DIACID REGULATOR"/>
    <property type="match status" value="1"/>
</dbReference>
<evidence type="ECO:0000259" key="4">
    <source>
        <dbReference type="Pfam" id="PF17853"/>
    </source>
</evidence>
<evidence type="ECO:0000259" key="3">
    <source>
        <dbReference type="Pfam" id="PF13556"/>
    </source>
</evidence>
<dbReference type="RefSeq" id="WP_152153943.1">
    <property type="nucleotide sequence ID" value="NZ_WEIO01000011.1"/>
</dbReference>
<reference evidence="5 6" key="1">
    <citation type="submission" date="2019-10" db="EMBL/GenBank/DDBJ databases">
        <title>Bacillus aerolatum sp. nov., isolated from bioaerosol of sport playgrounds.</title>
        <authorList>
            <person name="Chen P."/>
            <person name="Zhang G."/>
        </authorList>
    </citation>
    <scope>NUCLEOTIDE SEQUENCE [LARGE SCALE GENOMIC DNA]</scope>
    <source>
        <strain evidence="5 6">CX253</strain>
    </source>
</reference>